<dbReference type="GO" id="GO:0000118">
    <property type="term" value="C:histone deacetylase complex"/>
    <property type="evidence" value="ECO:0007669"/>
    <property type="project" value="TreeGrafter"/>
</dbReference>
<reference evidence="4" key="1">
    <citation type="journal article" date="2020" name="bioRxiv">
        <title>Comparative genomics of Chlamydomonas.</title>
        <authorList>
            <person name="Craig R.J."/>
            <person name="Hasan A.R."/>
            <person name="Ness R.W."/>
            <person name="Keightley P.D."/>
        </authorList>
    </citation>
    <scope>NUCLEOTIDE SEQUENCE</scope>
    <source>
        <strain evidence="4">CCAP 11/70</strain>
    </source>
</reference>
<name>A0A835XSH2_9CHLO</name>
<evidence type="ECO:0000259" key="3">
    <source>
        <dbReference type="Pfam" id="PF00850"/>
    </source>
</evidence>
<dbReference type="InterPro" id="IPR023696">
    <property type="entry name" value="Ureohydrolase_dom_sf"/>
</dbReference>
<dbReference type="OrthoDB" id="437693at2759"/>
<protein>
    <recommendedName>
        <fullName evidence="3">Histone deacetylase domain-containing protein</fullName>
    </recommendedName>
</protein>
<accession>A0A835XSH2</accession>
<sequence>MFSQLAKFRPGALAASYRDLLSGAWPDSSKLPVVYHDSYNIRFLGLEKLHPFDSCKYAKVLAGLQKQGLLHKAWTVKPRQATLEVLADVHTQRYIGDIHAHPSTVAQVTELAPLACLPMCLLERFVLAPMRYHVGGTMLAAALALERGWAVNLGGGMHHAAADRGMGWCPFDDIVLAVRRARAAAHAADAASAGTAGAAAGADPGPASTSGPAAGNAGAGAGLGAGAGAASGPVAEGTEGSSGQQGLGSSGPGAGGRQGQGQGQAEGLGQGRGQGQGQGQAGERIKVLVIDLDAHQGNGVERDKLEYDMADFYILDAYNEGVFPADRLAKSAIDVPMPLRPLTPTATYLQLLDRALERAAEQLPRPDLVVYNAGTDVLEGDPLGGLAVSAAGVIQRDERVWRWCLETARCPVLMLLSGGYAPESAAVITASLANLFRTFRLGMAPPAGE</sequence>
<gene>
    <name evidence="4" type="ORF">HYH03_012639</name>
</gene>
<dbReference type="GO" id="GO:0004407">
    <property type="term" value="F:histone deacetylase activity"/>
    <property type="evidence" value="ECO:0007669"/>
    <property type="project" value="InterPro"/>
</dbReference>
<feature type="compositionally biased region" description="Low complexity" evidence="2">
    <location>
        <begin position="230"/>
        <end position="242"/>
    </location>
</feature>
<dbReference type="GO" id="GO:0016787">
    <property type="term" value="F:hydrolase activity"/>
    <property type="evidence" value="ECO:0007669"/>
    <property type="project" value="UniProtKB-KW"/>
</dbReference>
<feature type="domain" description="Histone deacetylase" evidence="3">
    <location>
        <begin position="285"/>
        <end position="432"/>
    </location>
</feature>
<dbReference type="PANTHER" id="PTHR10625:SF23">
    <property type="entry name" value="HISTONE DEACETYLASE 11"/>
    <property type="match status" value="1"/>
</dbReference>
<feature type="domain" description="Histone deacetylase" evidence="3">
    <location>
        <begin position="50"/>
        <end position="184"/>
    </location>
</feature>
<keyword evidence="1" id="KW-0378">Hydrolase</keyword>
<dbReference type="CDD" id="cd09993">
    <property type="entry name" value="HDAC_classIV"/>
    <property type="match status" value="1"/>
</dbReference>
<organism evidence="4 5">
    <name type="scientific">Edaphochlamys debaryana</name>
    <dbReference type="NCBI Taxonomy" id="47281"/>
    <lineage>
        <taxon>Eukaryota</taxon>
        <taxon>Viridiplantae</taxon>
        <taxon>Chlorophyta</taxon>
        <taxon>core chlorophytes</taxon>
        <taxon>Chlorophyceae</taxon>
        <taxon>CS clade</taxon>
        <taxon>Chlamydomonadales</taxon>
        <taxon>Chlamydomonadales incertae sedis</taxon>
        <taxon>Edaphochlamys</taxon>
    </lineage>
</organism>
<keyword evidence="5" id="KW-1185">Reference proteome</keyword>
<feature type="compositionally biased region" description="Gly residues" evidence="2">
    <location>
        <begin position="243"/>
        <end position="280"/>
    </location>
</feature>
<dbReference type="EMBL" id="JAEHOE010000079">
    <property type="protein sequence ID" value="KAG2488842.1"/>
    <property type="molecule type" value="Genomic_DNA"/>
</dbReference>
<dbReference type="Pfam" id="PF00850">
    <property type="entry name" value="Hist_deacetyl"/>
    <property type="match status" value="2"/>
</dbReference>
<proteinExistence type="predicted"/>
<dbReference type="InterPro" id="IPR037138">
    <property type="entry name" value="His_deacetylse_dom_sf"/>
</dbReference>
<dbReference type="PANTHER" id="PTHR10625">
    <property type="entry name" value="HISTONE DEACETYLASE HDAC1-RELATED"/>
    <property type="match status" value="1"/>
</dbReference>
<feature type="compositionally biased region" description="Low complexity" evidence="2">
    <location>
        <begin position="192"/>
        <end position="216"/>
    </location>
</feature>
<dbReference type="Proteomes" id="UP000612055">
    <property type="component" value="Unassembled WGS sequence"/>
</dbReference>
<evidence type="ECO:0000313" key="4">
    <source>
        <dbReference type="EMBL" id="KAG2488842.1"/>
    </source>
</evidence>
<comment type="caution">
    <text evidence="4">The sequence shown here is derived from an EMBL/GenBank/DDBJ whole genome shotgun (WGS) entry which is preliminary data.</text>
</comment>
<dbReference type="Gene3D" id="3.40.800.20">
    <property type="entry name" value="Histone deacetylase domain"/>
    <property type="match status" value="2"/>
</dbReference>
<dbReference type="AlphaFoldDB" id="A0A835XSH2"/>
<evidence type="ECO:0000256" key="1">
    <source>
        <dbReference type="ARBA" id="ARBA00022801"/>
    </source>
</evidence>
<feature type="region of interest" description="Disordered" evidence="2">
    <location>
        <begin position="192"/>
        <end position="280"/>
    </location>
</feature>
<dbReference type="InterPro" id="IPR044150">
    <property type="entry name" value="HDAC_classIV"/>
</dbReference>
<dbReference type="GO" id="GO:0040029">
    <property type="term" value="P:epigenetic regulation of gene expression"/>
    <property type="evidence" value="ECO:0007669"/>
    <property type="project" value="TreeGrafter"/>
</dbReference>
<dbReference type="SUPFAM" id="SSF52768">
    <property type="entry name" value="Arginase/deacetylase"/>
    <property type="match status" value="2"/>
</dbReference>
<feature type="compositionally biased region" description="Gly residues" evidence="2">
    <location>
        <begin position="217"/>
        <end position="229"/>
    </location>
</feature>
<evidence type="ECO:0000313" key="5">
    <source>
        <dbReference type="Proteomes" id="UP000612055"/>
    </source>
</evidence>
<evidence type="ECO:0000256" key="2">
    <source>
        <dbReference type="SAM" id="MobiDB-lite"/>
    </source>
</evidence>
<dbReference type="InterPro" id="IPR023801">
    <property type="entry name" value="His_deacetylse_dom"/>
</dbReference>